<keyword evidence="3 4" id="KW-0378">Hydrolase</keyword>
<dbReference type="Pfam" id="PF00135">
    <property type="entry name" value="COesterase"/>
    <property type="match status" value="1"/>
</dbReference>
<keyword evidence="2" id="KW-0719">Serine esterase</keyword>
<feature type="non-terminal residue" evidence="6">
    <location>
        <position position="1"/>
    </location>
</feature>
<dbReference type="PROSITE" id="PS00122">
    <property type="entry name" value="CARBOXYLESTERASE_B_1"/>
    <property type="match status" value="1"/>
</dbReference>
<evidence type="ECO:0000256" key="2">
    <source>
        <dbReference type="ARBA" id="ARBA00022487"/>
    </source>
</evidence>
<reference evidence="6" key="1">
    <citation type="journal article" date="2013" name="Science">
        <title>The genome of the ctenophore Mnemiopsis leidyi and its implications for cell type evolution.</title>
        <authorList>
            <consortium name="NISC Comparative Sequencing Program"/>
            <person name="Ryan J.F."/>
            <person name="Pang K."/>
            <person name="Schnitzler C.E."/>
            <person name="Nguyen A.D."/>
            <person name="Moreland R.T."/>
            <person name="Simmons D.K."/>
            <person name="Koch B.J."/>
            <person name="Francis W.R."/>
            <person name="Havlak P."/>
            <person name="Smith S.A."/>
            <person name="Putnam N.H."/>
            <person name="Haddock S.H."/>
            <person name="Dunn C.W."/>
            <person name="Wolfsberg T.G."/>
            <person name="Mullikin J.C."/>
            <person name="Martindale M.Q."/>
            <person name="Baxevanis A.D."/>
        </authorList>
    </citation>
    <scope>NUCLEOTIDE SEQUENCE</scope>
    <source>
        <strain evidence="6">13537</strain>
    </source>
</reference>
<dbReference type="GO" id="GO:0005615">
    <property type="term" value="C:extracellular space"/>
    <property type="evidence" value="ECO:0007669"/>
    <property type="project" value="TreeGrafter"/>
</dbReference>
<dbReference type="GO" id="GO:0005886">
    <property type="term" value="C:plasma membrane"/>
    <property type="evidence" value="ECO:0007669"/>
    <property type="project" value="TreeGrafter"/>
</dbReference>
<organism evidence="6">
    <name type="scientific">Bathyctena chuni</name>
    <name type="common">Comb jellyfish</name>
    <dbReference type="NCBI Taxonomy" id="1403704"/>
    <lineage>
        <taxon>Eukaryota</taxon>
        <taxon>Metazoa</taxon>
        <taxon>Ctenophora</taxon>
        <taxon>Tentaculata</taxon>
        <taxon>Cydippida</taxon>
        <taxon>Bathyctenidae</taxon>
        <taxon>Bathyctena</taxon>
    </lineage>
</organism>
<name>V9PPB4_BATCU</name>
<proteinExistence type="evidence at transcript level"/>
<evidence type="ECO:0000256" key="4">
    <source>
        <dbReference type="RuleBase" id="RU361235"/>
    </source>
</evidence>
<dbReference type="PANTHER" id="PTHR43918:SF4">
    <property type="entry name" value="CARBOXYLIC ESTER HYDROLASE"/>
    <property type="match status" value="1"/>
</dbReference>
<dbReference type="InterPro" id="IPR002018">
    <property type="entry name" value="CarbesteraseB"/>
</dbReference>
<feature type="domain" description="Carboxylesterase type B" evidence="5">
    <location>
        <begin position="50"/>
        <end position="565"/>
    </location>
</feature>
<dbReference type="InterPro" id="IPR050654">
    <property type="entry name" value="AChE-related_enzymes"/>
</dbReference>
<evidence type="ECO:0000259" key="5">
    <source>
        <dbReference type="Pfam" id="PF00135"/>
    </source>
</evidence>
<dbReference type="SUPFAM" id="SSF53474">
    <property type="entry name" value="alpha/beta-Hydrolases"/>
    <property type="match status" value="1"/>
</dbReference>
<dbReference type="PANTHER" id="PTHR43918">
    <property type="entry name" value="ACETYLCHOLINESTERASE"/>
    <property type="match status" value="1"/>
</dbReference>
<dbReference type="GO" id="GO:0006581">
    <property type="term" value="P:acetylcholine catabolic process"/>
    <property type="evidence" value="ECO:0007669"/>
    <property type="project" value="TreeGrafter"/>
</dbReference>
<comment type="similarity">
    <text evidence="1 4">Belongs to the type-B carboxylesterase/lipase family.</text>
</comment>
<dbReference type="GO" id="GO:0003990">
    <property type="term" value="F:acetylcholinesterase activity"/>
    <property type="evidence" value="ECO:0007669"/>
    <property type="project" value="TreeGrafter"/>
</dbReference>
<accession>V9PPB4</accession>
<evidence type="ECO:0000256" key="1">
    <source>
        <dbReference type="ARBA" id="ARBA00005964"/>
    </source>
</evidence>
<dbReference type="Gene3D" id="3.40.50.1820">
    <property type="entry name" value="alpha/beta hydrolase"/>
    <property type="match status" value="1"/>
</dbReference>
<protein>
    <recommendedName>
        <fullName evidence="4">Carboxylic ester hydrolase</fullName>
        <ecNumber evidence="4">3.1.1.-</ecNumber>
    </recommendedName>
</protein>
<dbReference type="EMBL" id="KF317281">
    <property type="protein sequence ID" value="AHA51215.1"/>
    <property type="molecule type" value="mRNA"/>
</dbReference>
<dbReference type="AlphaFoldDB" id="V9PPB4"/>
<evidence type="ECO:0000313" key="6">
    <source>
        <dbReference type="EMBL" id="AHA51215.1"/>
    </source>
</evidence>
<sequence>KLHNLSFNVQINPSTIFLTDFLLKILKPWRSLLLLFILPYLWRENADKDVKVQLQNGAIIVGQHVKTGNDVITVFTGVPYAAPPIGNLRFAKPVKLTLEPGTYIDATNIPPACLQNVYDPYPTFFSRQISYSEDCLYLNIFTKHSWISKKKKKAVLFYIHGGSFSNGDGISRDGSGFVEYTDIILVSVNYRLQMMGFFNYFNEIPKNLGLWDIIFALEWVQKNIGKFGGDNTRVTIMGESAGGALVTYLHTSPLTENLFASSIALSGTLLAPWAFTDISEMEQENKWNIVLESTGCTVESPLKCLRSASTDDLLRAMKETAELHNYPLDTWPPVIDKTLIIDTPLYSIKHGNYPNRPLLSGICQNEGSHIAMALADASNVSLVYNTDDIPNLRTFRKLSVDHILVQNVTLPCMSDNGTKLIQMYTDNNGVDLKIKYAKLMGDWLLSCPQLITADMLSARDNNVYQYIFNYLSPNTADKDKSWCGVQHNEDLGYILGLPLSSNSIFSNRKFDKFGTSDKKISKLMMDVIKTFVRRGVPVIENAYSKVCWKSIRQSNHYLHILNKRVTTRSLDDIINHCNKLMNLVTSRTIKCI</sequence>
<dbReference type="GO" id="GO:0019695">
    <property type="term" value="P:choline metabolic process"/>
    <property type="evidence" value="ECO:0007669"/>
    <property type="project" value="TreeGrafter"/>
</dbReference>
<dbReference type="EC" id="3.1.1.-" evidence="4"/>
<dbReference type="ESTHER" id="9metz-v9ppb4">
    <property type="family name" value="Cholinesterase-like"/>
</dbReference>
<dbReference type="InterPro" id="IPR019826">
    <property type="entry name" value="Carboxylesterase_B_AS"/>
</dbReference>
<dbReference type="InterPro" id="IPR029058">
    <property type="entry name" value="AB_hydrolase_fold"/>
</dbReference>
<evidence type="ECO:0000256" key="3">
    <source>
        <dbReference type="ARBA" id="ARBA00022801"/>
    </source>
</evidence>